<organism evidence="9 10">
    <name type="scientific">Tardibacter chloracetimidivorans</name>
    <dbReference type="NCBI Taxonomy" id="1921510"/>
    <lineage>
        <taxon>Bacteria</taxon>
        <taxon>Pseudomonadati</taxon>
        <taxon>Pseudomonadota</taxon>
        <taxon>Alphaproteobacteria</taxon>
        <taxon>Sphingomonadales</taxon>
        <taxon>Sphingomonadaceae</taxon>
        <taxon>Tardibacter</taxon>
    </lineage>
</organism>
<dbReference type="STRING" id="1921510.BSL82_05430"/>
<gene>
    <name evidence="9" type="ORF">BSL82_05430</name>
</gene>
<dbReference type="CDD" id="cd01115">
    <property type="entry name" value="SLC13_permease"/>
    <property type="match status" value="1"/>
</dbReference>
<dbReference type="GO" id="GO:0005886">
    <property type="term" value="C:plasma membrane"/>
    <property type="evidence" value="ECO:0007669"/>
    <property type="project" value="TreeGrafter"/>
</dbReference>
<keyword evidence="2" id="KW-0813">Transport</keyword>
<dbReference type="EMBL" id="CP018221">
    <property type="protein sequence ID" value="API58815.1"/>
    <property type="molecule type" value="Genomic_DNA"/>
</dbReference>
<dbReference type="OrthoDB" id="9809303at2"/>
<feature type="domain" description="RCK C-terminal" evidence="8">
    <location>
        <begin position="207"/>
        <end position="290"/>
    </location>
</feature>
<proteinExistence type="predicted"/>
<evidence type="ECO:0000313" key="10">
    <source>
        <dbReference type="Proteomes" id="UP000182063"/>
    </source>
</evidence>
<evidence type="ECO:0000256" key="5">
    <source>
        <dbReference type="ARBA" id="ARBA00022989"/>
    </source>
</evidence>
<evidence type="ECO:0000256" key="3">
    <source>
        <dbReference type="ARBA" id="ARBA00022692"/>
    </source>
</evidence>
<dbReference type="GO" id="GO:0006813">
    <property type="term" value="P:potassium ion transport"/>
    <property type="evidence" value="ECO:0007669"/>
    <property type="project" value="InterPro"/>
</dbReference>
<comment type="subcellular location">
    <subcellularLocation>
        <location evidence="1">Membrane</location>
        <topology evidence="1">Multi-pass membrane protein</topology>
    </subcellularLocation>
</comment>
<feature type="transmembrane region" description="Helical" evidence="7">
    <location>
        <begin position="398"/>
        <end position="427"/>
    </location>
</feature>
<dbReference type="AlphaFoldDB" id="A0A1L3ZT64"/>
<dbReference type="Pfam" id="PF02080">
    <property type="entry name" value="TrkA_C"/>
    <property type="match status" value="2"/>
</dbReference>
<dbReference type="GO" id="GO:0008324">
    <property type="term" value="F:monoatomic cation transmembrane transporter activity"/>
    <property type="evidence" value="ECO:0007669"/>
    <property type="project" value="InterPro"/>
</dbReference>
<feature type="transmembrane region" description="Helical" evidence="7">
    <location>
        <begin position="56"/>
        <end position="74"/>
    </location>
</feature>
<dbReference type="Proteomes" id="UP000182063">
    <property type="component" value="Chromosome"/>
</dbReference>
<name>A0A1L3ZT64_9SPHN</name>
<evidence type="ECO:0000256" key="4">
    <source>
        <dbReference type="ARBA" id="ARBA00022737"/>
    </source>
</evidence>
<feature type="transmembrane region" description="Helical" evidence="7">
    <location>
        <begin position="502"/>
        <end position="520"/>
    </location>
</feature>
<feature type="transmembrane region" description="Helical" evidence="7">
    <location>
        <begin position="568"/>
        <end position="588"/>
    </location>
</feature>
<reference evidence="10" key="1">
    <citation type="submission" date="2016-11" db="EMBL/GenBank/DDBJ databases">
        <title>Complete Genome Sequence of alachlor-degrading Sphingomonas sp. strain JJ-A5.</title>
        <authorList>
            <person name="Lee H."/>
            <person name="Ka J.-O."/>
        </authorList>
    </citation>
    <scope>NUCLEOTIDE SEQUENCE [LARGE SCALE GENOMIC DNA]</scope>
    <source>
        <strain evidence="10">JJ-A5</strain>
    </source>
</reference>
<dbReference type="RefSeq" id="WP_072596368.1">
    <property type="nucleotide sequence ID" value="NZ_CP018221.1"/>
</dbReference>
<dbReference type="PANTHER" id="PTHR43652">
    <property type="entry name" value="BASIC AMINO ACID ANTIPORTER YFCC-RELATED"/>
    <property type="match status" value="1"/>
</dbReference>
<feature type="transmembrane region" description="Helical" evidence="7">
    <location>
        <begin position="476"/>
        <end position="496"/>
    </location>
</feature>
<dbReference type="PANTHER" id="PTHR43652:SF2">
    <property type="entry name" value="BASIC AMINO ACID ANTIPORTER YFCC-RELATED"/>
    <property type="match status" value="1"/>
</dbReference>
<evidence type="ECO:0000259" key="8">
    <source>
        <dbReference type="PROSITE" id="PS51202"/>
    </source>
</evidence>
<feature type="transmembrane region" description="Helical" evidence="7">
    <location>
        <begin position="174"/>
        <end position="194"/>
    </location>
</feature>
<keyword evidence="3 7" id="KW-0812">Transmembrane</keyword>
<dbReference type="InterPro" id="IPR051679">
    <property type="entry name" value="DASS-Related_Transporters"/>
</dbReference>
<feature type="transmembrane region" description="Helical" evidence="7">
    <location>
        <begin position="28"/>
        <end position="44"/>
    </location>
</feature>
<keyword evidence="5 7" id="KW-1133">Transmembrane helix</keyword>
<evidence type="ECO:0000256" key="2">
    <source>
        <dbReference type="ARBA" id="ARBA00022448"/>
    </source>
</evidence>
<dbReference type="PROSITE" id="PS51202">
    <property type="entry name" value="RCK_C"/>
    <property type="match status" value="2"/>
</dbReference>
<evidence type="ECO:0000256" key="1">
    <source>
        <dbReference type="ARBA" id="ARBA00004141"/>
    </source>
</evidence>
<keyword evidence="6 7" id="KW-0472">Membrane</keyword>
<evidence type="ECO:0000256" key="6">
    <source>
        <dbReference type="ARBA" id="ARBA00023136"/>
    </source>
</evidence>
<dbReference type="KEGG" id="sphj:BSL82_05430"/>
<evidence type="ECO:0000256" key="7">
    <source>
        <dbReference type="SAM" id="Phobius"/>
    </source>
</evidence>
<dbReference type="InterPro" id="IPR036721">
    <property type="entry name" value="RCK_C_sf"/>
</dbReference>
<accession>A0A1L3ZT64</accession>
<keyword evidence="10" id="KW-1185">Reference proteome</keyword>
<dbReference type="Pfam" id="PF03600">
    <property type="entry name" value="CitMHS"/>
    <property type="match status" value="1"/>
</dbReference>
<sequence length="591" mass="62674">MTLPQTLSILTLVGMMALFVWGRFRYDVTAILALMAALALGIVKPEDAFTGFSDDIVIIVGSALVISAAVQRSGLIEEALALVMKRVTRVRSHLFVLMASVGFASALVKNVGALAMLMPAAFQLAKKDKVNASVFLMPMAFASLLGGLMTLVGTSPNIIVSRVREQMTGEPFRMFDYLPTGLGLLLVGLLFLRFGYRLLPRDRQAAPTMGDALDIKGYVTEAKIGEGSPAIGKTVAEFVERHDHAVGVMSVLRSGMRSFPSPDIVLRDEDTLILGGDPDALERAIATDKLALEGQHRDQPEGSDDSDIGVIEAVVNTNSILVGQTAGRLRLQRRFGVNLIAISRSGERLTRKLGATVLRAGDVIVLQGPLNLLPERLRDLGALPLAERALRLGITKQGWLPVVILAVAMAATATGLVPVAVAFFVAAGLVMAVGALPLRDAYESVDWPILIMLGALIPVSDSLRTTGASDLIATQLAHIAALLPAWGAVALILVTAMAVTPFLNNAATVLVMAPIAAVFANDLGYRPEAFLIATAVGAGCDFLTPIGHQCNTLVLGPGGYRFSDYARLGAPLSLLVILVGTPLIIWTWPLN</sequence>
<dbReference type="InterPro" id="IPR006037">
    <property type="entry name" value="RCK_C"/>
</dbReference>
<dbReference type="SUPFAM" id="SSF116726">
    <property type="entry name" value="TrkA C-terminal domain-like"/>
    <property type="match status" value="2"/>
</dbReference>
<feature type="transmembrane region" description="Helical" evidence="7">
    <location>
        <begin position="7"/>
        <end position="22"/>
    </location>
</feature>
<feature type="transmembrane region" description="Helical" evidence="7">
    <location>
        <begin position="134"/>
        <end position="154"/>
    </location>
</feature>
<dbReference type="InterPro" id="IPR004680">
    <property type="entry name" value="Cit_transptr-like_dom"/>
</dbReference>
<evidence type="ECO:0000313" key="9">
    <source>
        <dbReference type="EMBL" id="API58815.1"/>
    </source>
</evidence>
<dbReference type="Gene3D" id="3.30.70.1450">
    <property type="entry name" value="Regulator of K+ conductance, C-terminal domain"/>
    <property type="match status" value="2"/>
</dbReference>
<protein>
    <submittedName>
        <fullName evidence="9">SLC13 family permease</fullName>
    </submittedName>
</protein>
<keyword evidence="4" id="KW-0677">Repeat</keyword>
<feature type="domain" description="RCK C-terminal" evidence="8">
    <location>
        <begin position="298"/>
        <end position="383"/>
    </location>
</feature>
<feature type="transmembrane region" description="Helical" evidence="7">
    <location>
        <begin position="94"/>
        <end position="122"/>
    </location>
</feature>